<dbReference type="PROSITE" id="PS51198">
    <property type="entry name" value="UVRD_HELICASE_ATP_BIND"/>
    <property type="match status" value="1"/>
</dbReference>
<dbReference type="InterPro" id="IPR013986">
    <property type="entry name" value="DExx_box_DNA_helicase_dom_sf"/>
</dbReference>
<evidence type="ECO:0000256" key="9">
    <source>
        <dbReference type="ARBA" id="ARBA00048988"/>
    </source>
</evidence>
<dbReference type="GO" id="GO:0016887">
    <property type="term" value="F:ATP hydrolysis activity"/>
    <property type="evidence" value="ECO:0007669"/>
    <property type="project" value="RHEA"/>
</dbReference>
<evidence type="ECO:0000256" key="8">
    <source>
        <dbReference type="ARBA" id="ARBA00034808"/>
    </source>
</evidence>
<dbReference type="InterPro" id="IPR027417">
    <property type="entry name" value="P-loop_NTPase"/>
</dbReference>
<dbReference type="EC" id="5.6.2.4" evidence="8"/>
<feature type="domain" description="UvrD-like helicase ATP-binding" evidence="11">
    <location>
        <begin position="10"/>
        <end position="294"/>
    </location>
</feature>
<organism evidence="13 14">
    <name type="scientific">Caldimicrobium thiodismutans</name>
    <dbReference type="NCBI Taxonomy" id="1653476"/>
    <lineage>
        <taxon>Bacteria</taxon>
        <taxon>Pseudomonadati</taxon>
        <taxon>Thermodesulfobacteriota</taxon>
        <taxon>Thermodesulfobacteria</taxon>
        <taxon>Thermodesulfobacteriales</taxon>
        <taxon>Thermodesulfobacteriaceae</taxon>
        <taxon>Caldimicrobium</taxon>
    </lineage>
</organism>
<dbReference type="Pfam" id="PF00580">
    <property type="entry name" value="UvrD-helicase"/>
    <property type="match status" value="1"/>
</dbReference>
<comment type="catalytic activity">
    <reaction evidence="9">
        <text>ATP + H2O = ADP + phosphate + H(+)</text>
        <dbReference type="Rhea" id="RHEA:13065"/>
        <dbReference type="ChEBI" id="CHEBI:15377"/>
        <dbReference type="ChEBI" id="CHEBI:15378"/>
        <dbReference type="ChEBI" id="CHEBI:30616"/>
        <dbReference type="ChEBI" id="CHEBI:43474"/>
        <dbReference type="ChEBI" id="CHEBI:456216"/>
        <dbReference type="EC" id="5.6.2.4"/>
    </reaction>
</comment>
<comment type="similarity">
    <text evidence="1">Belongs to the helicase family. UvrD subfamily.</text>
</comment>
<dbReference type="EMBL" id="PNIE01000031">
    <property type="protein sequence ID" value="PMP63558.1"/>
    <property type="molecule type" value="Genomic_DNA"/>
</dbReference>
<keyword evidence="6" id="KW-0413">Isomerase</keyword>
<evidence type="ECO:0000313" key="13">
    <source>
        <dbReference type="EMBL" id="PMP63558.1"/>
    </source>
</evidence>
<accession>A0A2N7PK88</accession>
<proteinExistence type="inferred from homology"/>
<feature type="binding site" evidence="10">
    <location>
        <begin position="31"/>
        <end position="38"/>
    </location>
    <ligand>
        <name>ATP</name>
        <dbReference type="ChEBI" id="CHEBI:30616"/>
    </ligand>
</feature>
<dbReference type="PROSITE" id="PS51217">
    <property type="entry name" value="UVRD_HELICASE_CTER"/>
    <property type="match status" value="1"/>
</dbReference>
<evidence type="ECO:0000256" key="4">
    <source>
        <dbReference type="ARBA" id="ARBA00022806"/>
    </source>
</evidence>
<evidence type="ECO:0000256" key="7">
    <source>
        <dbReference type="ARBA" id="ARBA00034617"/>
    </source>
</evidence>
<evidence type="ECO:0000256" key="10">
    <source>
        <dbReference type="PROSITE-ProRule" id="PRU00560"/>
    </source>
</evidence>
<keyword evidence="3 10" id="KW-0378">Hydrolase</keyword>
<dbReference type="CDD" id="cd17932">
    <property type="entry name" value="DEXQc_UvrD"/>
    <property type="match status" value="1"/>
</dbReference>
<dbReference type="InterPro" id="IPR014016">
    <property type="entry name" value="UvrD-like_ATP-bd"/>
</dbReference>
<name>A0A2N7PK88_9BACT</name>
<protein>
    <recommendedName>
        <fullName evidence="8">DNA 3'-5' helicase</fullName>
        <ecNumber evidence="8">5.6.2.4</ecNumber>
    </recommendedName>
</protein>
<dbReference type="SUPFAM" id="SSF52540">
    <property type="entry name" value="P-loop containing nucleoside triphosphate hydrolases"/>
    <property type="match status" value="1"/>
</dbReference>
<dbReference type="GO" id="GO:0005829">
    <property type="term" value="C:cytosol"/>
    <property type="evidence" value="ECO:0007669"/>
    <property type="project" value="TreeGrafter"/>
</dbReference>
<keyword evidence="2 10" id="KW-0547">Nucleotide-binding</keyword>
<dbReference type="InterPro" id="IPR014017">
    <property type="entry name" value="DNA_helicase_UvrD-like_C"/>
</dbReference>
<comment type="catalytic activity">
    <reaction evidence="7">
        <text>Couples ATP hydrolysis with the unwinding of duplex DNA by translocating in the 3'-5' direction.</text>
        <dbReference type="EC" id="5.6.2.4"/>
    </reaction>
</comment>
<evidence type="ECO:0000259" key="12">
    <source>
        <dbReference type="PROSITE" id="PS51217"/>
    </source>
</evidence>
<dbReference type="Gene3D" id="1.10.10.160">
    <property type="match status" value="1"/>
</dbReference>
<dbReference type="GO" id="GO:0005524">
    <property type="term" value="F:ATP binding"/>
    <property type="evidence" value="ECO:0007669"/>
    <property type="project" value="UniProtKB-UniRule"/>
</dbReference>
<dbReference type="Proteomes" id="UP000235731">
    <property type="component" value="Unassembled WGS sequence"/>
</dbReference>
<dbReference type="Gene3D" id="3.40.50.300">
    <property type="entry name" value="P-loop containing nucleotide triphosphate hydrolases"/>
    <property type="match status" value="2"/>
</dbReference>
<keyword evidence="5 10" id="KW-0067">ATP-binding</keyword>
<sequence length="710" mass="82685">MKKTPLDFLKDLNPAQREAVETIYGPLLVIAGAGSGKTRTLVCRLAYLVEMGIPSEKILLLTFTRRAAREMIERASALLQKDVNKITGGTFHSLCNLMLRQYGSLIGYHPNFTLLDRRDSEDLLNLLKTSLGFTDKKKRFPKKDTLGSIYSKSINQMRSVEEIVLSEYPQFSEYLPEIQRLFAEYVNYKREHQLMDFDDLLLNWLKILKEYPYVRQEVGKRFQFIMVDEYQDTNTLQGEIIKYMAEAHQNVMVVGDDSQSIYGFRGANYRNIFEFPKLFPNTKIVKLEQNYRSTQPILDLANIIIATSKIKYTKTLFTLKKEGEKPIFLRPKDEAEASVFIADKVLELREKGFKLSQMAVLFRSAFHSYELEIELAKRGIPFVKYGGLKLLESAHVKDIISFLKIILNPKDFLAWNRILLLMEGIGPRTAEKIINLMKVEPFPYSYSKILSLTSSLELKRFLDLYLNYKLYTDRPSDILSQIWGFYEPIFQRIYYEDYYRRVKDLEGLFSLAERFETLDEFLSELLLEPIEVAEYDQEEIDEAPLILSTIHSAKGLEWHTVFIISLIEGRFPSLHSLNREEDLEEERRLFYVAVTRAREKLYLISPLMVYVPGEGKVFAKPSRFIREIPPSLYQEVTLDKKASFTRIHQEEPKEELTLSHTSFKVGDLVKHPHFGEGEVLEVSGERIKVNFINKGPTLLHLKYAQLERMR</sequence>
<dbReference type="Gene3D" id="1.10.486.10">
    <property type="entry name" value="PCRA, domain 4"/>
    <property type="match status" value="1"/>
</dbReference>
<comment type="caution">
    <text evidence="13">The sequence shown here is derived from an EMBL/GenBank/DDBJ whole genome shotgun (WGS) entry which is preliminary data.</text>
</comment>
<evidence type="ECO:0000256" key="6">
    <source>
        <dbReference type="ARBA" id="ARBA00023235"/>
    </source>
</evidence>
<dbReference type="GO" id="GO:0000725">
    <property type="term" value="P:recombinational repair"/>
    <property type="evidence" value="ECO:0007669"/>
    <property type="project" value="TreeGrafter"/>
</dbReference>
<evidence type="ECO:0000313" key="14">
    <source>
        <dbReference type="Proteomes" id="UP000235731"/>
    </source>
</evidence>
<dbReference type="AlphaFoldDB" id="A0A2N7PK88"/>
<evidence type="ECO:0000256" key="2">
    <source>
        <dbReference type="ARBA" id="ARBA00022741"/>
    </source>
</evidence>
<dbReference type="GO" id="GO:0003677">
    <property type="term" value="F:DNA binding"/>
    <property type="evidence" value="ECO:0007669"/>
    <property type="project" value="InterPro"/>
</dbReference>
<evidence type="ECO:0000259" key="11">
    <source>
        <dbReference type="PROSITE" id="PS51198"/>
    </source>
</evidence>
<keyword evidence="4 10" id="KW-0347">Helicase</keyword>
<dbReference type="PANTHER" id="PTHR11070">
    <property type="entry name" value="UVRD / RECB / PCRA DNA HELICASE FAMILY MEMBER"/>
    <property type="match status" value="1"/>
</dbReference>
<dbReference type="InterPro" id="IPR000212">
    <property type="entry name" value="DNA_helicase_UvrD/REP"/>
</dbReference>
<evidence type="ECO:0000256" key="5">
    <source>
        <dbReference type="ARBA" id="ARBA00022840"/>
    </source>
</evidence>
<reference evidence="13 14" key="1">
    <citation type="submission" date="2018-01" db="EMBL/GenBank/DDBJ databases">
        <title>Metagenomic assembled genomes from two thermal pools in the Uzon Caldera, Kamchatka, Russia.</title>
        <authorList>
            <person name="Wilkins L."/>
            <person name="Ettinger C."/>
        </authorList>
    </citation>
    <scope>NUCLEOTIDE SEQUENCE [LARGE SCALE GENOMIC DNA]</scope>
    <source>
        <strain evidence="13">ZAV-15</strain>
    </source>
</reference>
<evidence type="ECO:0000256" key="1">
    <source>
        <dbReference type="ARBA" id="ARBA00009922"/>
    </source>
</evidence>
<feature type="domain" description="UvrD-like helicase C-terminal" evidence="12">
    <location>
        <begin position="295"/>
        <end position="555"/>
    </location>
</feature>
<gene>
    <name evidence="13" type="ORF">C0197_02340</name>
</gene>
<dbReference type="Pfam" id="PF13361">
    <property type="entry name" value="UvrD_C"/>
    <property type="match status" value="1"/>
</dbReference>
<dbReference type="GO" id="GO:0043138">
    <property type="term" value="F:3'-5' DNA helicase activity"/>
    <property type="evidence" value="ECO:0007669"/>
    <property type="project" value="UniProtKB-EC"/>
</dbReference>
<dbReference type="PANTHER" id="PTHR11070:SF3">
    <property type="entry name" value="DNA 3'-5' HELICASE"/>
    <property type="match status" value="1"/>
</dbReference>
<evidence type="ECO:0000256" key="3">
    <source>
        <dbReference type="ARBA" id="ARBA00022801"/>
    </source>
</evidence>